<feature type="region of interest" description="Disordered" evidence="12">
    <location>
        <begin position="484"/>
        <end position="506"/>
    </location>
</feature>
<proteinExistence type="inferred from homology"/>
<dbReference type="Pfam" id="PF07660">
    <property type="entry name" value="STN"/>
    <property type="match status" value="1"/>
</dbReference>
<dbReference type="SUPFAM" id="SSF56935">
    <property type="entry name" value="Porins"/>
    <property type="match status" value="1"/>
</dbReference>
<evidence type="ECO:0000256" key="1">
    <source>
        <dbReference type="ARBA" id="ARBA00004571"/>
    </source>
</evidence>
<evidence type="ECO:0000256" key="2">
    <source>
        <dbReference type="ARBA" id="ARBA00022448"/>
    </source>
</evidence>
<dbReference type="Gene3D" id="2.60.40.1120">
    <property type="entry name" value="Carboxypeptidase-like, regulatory domain"/>
    <property type="match status" value="1"/>
</dbReference>
<dbReference type="SUPFAM" id="SSF49464">
    <property type="entry name" value="Carboxypeptidase regulatory domain-like"/>
    <property type="match status" value="1"/>
</dbReference>
<dbReference type="GO" id="GO:0006826">
    <property type="term" value="P:iron ion transport"/>
    <property type="evidence" value="ECO:0007669"/>
    <property type="project" value="UniProtKB-KW"/>
</dbReference>
<evidence type="ECO:0000256" key="5">
    <source>
        <dbReference type="ARBA" id="ARBA00022692"/>
    </source>
</evidence>
<dbReference type="InterPro" id="IPR008969">
    <property type="entry name" value="CarboxyPept-like_regulatory"/>
</dbReference>
<name>A0A412TE52_BACSE</name>
<comment type="similarity">
    <text evidence="10 11">Belongs to the TonB-dependent receptor family.</text>
</comment>
<organism evidence="14 15">
    <name type="scientific">Bacteroides stercoris</name>
    <dbReference type="NCBI Taxonomy" id="46506"/>
    <lineage>
        <taxon>Bacteria</taxon>
        <taxon>Pseudomonadati</taxon>
        <taxon>Bacteroidota</taxon>
        <taxon>Bacteroidia</taxon>
        <taxon>Bacteroidales</taxon>
        <taxon>Bacteroidaceae</taxon>
        <taxon>Bacteroides</taxon>
    </lineage>
</organism>
<evidence type="ECO:0000256" key="12">
    <source>
        <dbReference type="SAM" id="MobiDB-lite"/>
    </source>
</evidence>
<keyword evidence="6" id="KW-0408">Iron</keyword>
<feature type="domain" description="Secretin/TonB short N-terminal" evidence="13">
    <location>
        <begin position="48"/>
        <end position="100"/>
    </location>
</feature>
<keyword evidence="4" id="KW-0406">Ion transport</keyword>
<dbReference type="NCBIfam" id="TIGR04056">
    <property type="entry name" value="OMP_RagA_SusC"/>
    <property type="match status" value="1"/>
</dbReference>
<evidence type="ECO:0000259" key="13">
    <source>
        <dbReference type="SMART" id="SM00965"/>
    </source>
</evidence>
<accession>A0A412TE52</accession>
<comment type="caution">
    <text evidence="14">The sequence shown here is derived from an EMBL/GenBank/DDBJ whole genome shotgun (WGS) entry which is preliminary data.</text>
</comment>
<keyword evidence="4" id="KW-0410">Iron transport</keyword>
<dbReference type="Pfam" id="PF07715">
    <property type="entry name" value="Plug"/>
    <property type="match status" value="1"/>
</dbReference>
<evidence type="ECO:0000256" key="8">
    <source>
        <dbReference type="ARBA" id="ARBA00023136"/>
    </source>
</evidence>
<dbReference type="InterPro" id="IPR036942">
    <property type="entry name" value="Beta-barrel_TonB_sf"/>
</dbReference>
<dbReference type="NCBIfam" id="TIGR04057">
    <property type="entry name" value="SusC_RagA_signa"/>
    <property type="match status" value="1"/>
</dbReference>
<feature type="compositionally biased region" description="Acidic residues" evidence="12">
    <location>
        <begin position="488"/>
        <end position="497"/>
    </location>
</feature>
<reference evidence="14 15" key="1">
    <citation type="journal article" date="2019" name="Nat. Med.">
        <title>A library of human gut bacterial isolates paired with longitudinal multiomics data enables mechanistic microbiome research.</title>
        <authorList>
            <person name="Poyet M."/>
            <person name="Groussin M."/>
            <person name="Gibbons S.M."/>
            <person name="Avila-Pacheco J."/>
            <person name="Jiang X."/>
            <person name="Kearney S.M."/>
            <person name="Perrotta A.R."/>
            <person name="Berdy B."/>
            <person name="Zhao S."/>
            <person name="Lieberman T.D."/>
            <person name="Swanson P.K."/>
            <person name="Smith M."/>
            <person name="Roesemann S."/>
            <person name="Alexander J.E."/>
            <person name="Rich S.A."/>
            <person name="Livny J."/>
            <person name="Vlamakis H."/>
            <person name="Clish C."/>
            <person name="Bullock K."/>
            <person name="Deik A."/>
            <person name="Scott J."/>
            <person name="Pierce K.A."/>
            <person name="Xavier R.J."/>
            <person name="Alm E.J."/>
        </authorList>
    </citation>
    <scope>NUCLEOTIDE SEQUENCE [LARGE SCALE GENOMIC DNA]</scope>
    <source>
        <strain evidence="14 15">BIOML-A2</strain>
    </source>
</reference>
<sequence length="1156" mass="128135">MGNFSKAILIASVAFCLHISASSQGISLKNREITVKEAMELLKEKSGYSFVFSSADVNTNKRISISTDKATIDDVVKQILQGQNNLTYEIQNKRIIVKKIQSGDKTKNKRIKAIGKVVDDAGEPIIGATIREQGTTNGTVTGIDGSFSLDVADNVNLEISYIGYETRKVRAQQGKKLDITMREDANVLDEIVVLGYGNIRRSDVTGSIASVSSESISKVASASVADALAGKMAGVQITTADGALDAEISVRVRGGGSITQDNSPLFLVDGFPVDDLSGIPPTDIESIDVLKEASMTAIYGARGANGVVIVTTKNPKMGKTTVQFNSYLQMRTLARKIPVMNNYEFVMAEYEYQMIRKGSDEGFIKNFGYYDDIDLYKYTNTTDWQDEILGGNPISQYYNITVNGGNEKTKFNLSYTRNKDEGQLIGSGLTRNNINLKLNHQLFKNLKLETNATYRTRTIDGAGTSGTNIVTALRFRPTNGLSAGVAVDPDDDEENLDGDGNSLNQKYTPVEENKQNYRKRDEQALSLKAALVWDVIKGLQFRSEYGISTTHANDNQFYGPLSSTASAAGMNNMPSAKRTKTHKESYRLANTLTYRNSFNKSHNVNVMLGQEINHAQNDNTFMSAKLFPVSVTAEAALENFALGTPNQSTSYKSAPDRTASFFGRALYDYKNRYYATLTVRADGSTKFAPGKQWGYFPAGSIAWRISNEKWMKPIKFISDLKLRASYGLAGNNRIGNDLWHNIYRVYSGTSAPAFGNEEYNYYQFADQTYLYDPDLKWETTITRNIGLDFGFFRNRLSGTVDVYWNTTKDLLVPSIIPNSSGYSRQMTNVGQTSNKGVEISLDAKIIQTKDFQLSANFNVAFNKNKVDKLATGETEWKTKASLSNWYGTYNYKMEVGKSMGLIYGFVNDGFYKVDDFDFDATTKKWTLKPGIPDNSSFSSGNFAFKPGAMKFKKLSDSESNLITEDDMTVIGDTNPKVTGGFGLSGNWKNLDFTAFFNYMCDFDVLNVNKLYLHSAVRRNYSNLSTDMNLANRFRYVDDAGVNVSSDPVALAALNENAKTYSWMSVTQGITMTDLVEDGSFLRLSTLTVGYTLPKHWLRSLGVKSLRLYFSGSNLFTITGYSGYDPEVNIQKGLTPGIDNNVTPRSRVYTVGVNLNF</sequence>
<dbReference type="FunFam" id="2.170.130.10:FF:000008">
    <property type="entry name" value="SusC/RagA family TonB-linked outer membrane protein"/>
    <property type="match status" value="1"/>
</dbReference>
<dbReference type="InterPro" id="IPR023996">
    <property type="entry name" value="TonB-dep_OMP_SusC/RagA"/>
</dbReference>
<dbReference type="EMBL" id="WCLA01000003">
    <property type="protein sequence ID" value="KAB5330233.1"/>
    <property type="molecule type" value="Genomic_DNA"/>
</dbReference>
<keyword evidence="5 10" id="KW-0812">Transmembrane</keyword>
<keyword evidence="8 10" id="KW-0472">Membrane</keyword>
<dbReference type="InterPro" id="IPR037066">
    <property type="entry name" value="Plug_dom_sf"/>
</dbReference>
<dbReference type="Pfam" id="PF00593">
    <property type="entry name" value="TonB_dep_Rec_b-barrel"/>
    <property type="match status" value="1"/>
</dbReference>
<dbReference type="InterPro" id="IPR011662">
    <property type="entry name" value="Secretin/TonB_short_N"/>
</dbReference>
<gene>
    <name evidence="14" type="ORF">F9950_02510</name>
</gene>
<evidence type="ECO:0000256" key="7">
    <source>
        <dbReference type="ARBA" id="ARBA00023077"/>
    </source>
</evidence>
<dbReference type="Gene3D" id="2.40.170.20">
    <property type="entry name" value="TonB-dependent receptor, beta-barrel domain"/>
    <property type="match status" value="1"/>
</dbReference>
<evidence type="ECO:0000256" key="11">
    <source>
        <dbReference type="RuleBase" id="RU003357"/>
    </source>
</evidence>
<dbReference type="Pfam" id="PF13715">
    <property type="entry name" value="CarbopepD_reg_2"/>
    <property type="match status" value="1"/>
</dbReference>
<dbReference type="PROSITE" id="PS52016">
    <property type="entry name" value="TONB_DEPENDENT_REC_3"/>
    <property type="match status" value="1"/>
</dbReference>
<keyword evidence="14" id="KW-0675">Receptor</keyword>
<evidence type="ECO:0000313" key="15">
    <source>
        <dbReference type="Proteomes" id="UP000431177"/>
    </source>
</evidence>
<dbReference type="Gene3D" id="2.170.130.10">
    <property type="entry name" value="TonB-dependent receptor, plug domain"/>
    <property type="match status" value="1"/>
</dbReference>
<dbReference type="Proteomes" id="UP000431177">
    <property type="component" value="Unassembled WGS sequence"/>
</dbReference>
<dbReference type="SMART" id="SM00965">
    <property type="entry name" value="STN"/>
    <property type="match status" value="1"/>
</dbReference>
<dbReference type="InterPro" id="IPR023997">
    <property type="entry name" value="TonB-dep_OMP_SusC/RagA_CS"/>
</dbReference>
<dbReference type="InterPro" id="IPR039426">
    <property type="entry name" value="TonB-dep_rcpt-like"/>
</dbReference>
<protein>
    <submittedName>
        <fullName evidence="14">TonB-dependent receptor</fullName>
    </submittedName>
</protein>
<keyword evidence="9 10" id="KW-0998">Cell outer membrane</keyword>
<evidence type="ECO:0000313" key="14">
    <source>
        <dbReference type="EMBL" id="KAB5330233.1"/>
    </source>
</evidence>
<dbReference type="InterPro" id="IPR000531">
    <property type="entry name" value="Beta-barrel_TonB"/>
</dbReference>
<evidence type="ECO:0000256" key="9">
    <source>
        <dbReference type="ARBA" id="ARBA00023237"/>
    </source>
</evidence>
<evidence type="ECO:0000256" key="4">
    <source>
        <dbReference type="ARBA" id="ARBA00022496"/>
    </source>
</evidence>
<keyword evidence="3 10" id="KW-1134">Transmembrane beta strand</keyword>
<dbReference type="InterPro" id="IPR012910">
    <property type="entry name" value="Plug_dom"/>
</dbReference>
<comment type="subcellular location">
    <subcellularLocation>
        <location evidence="1 10">Cell outer membrane</location>
        <topology evidence="1 10">Multi-pass membrane protein</topology>
    </subcellularLocation>
</comment>
<evidence type="ECO:0000256" key="10">
    <source>
        <dbReference type="PROSITE-ProRule" id="PRU01360"/>
    </source>
</evidence>
<dbReference type="AlphaFoldDB" id="A0A412TE52"/>
<keyword evidence="7 11" id="KW-0798">TonB box</keyword>
<dbReference type="GO" id="GO:0009279">
    <property type="term" value="C:cell outer membrane"/>
    <property type="evidence" value="ECO:0007669"/>
    <property type="project" value="UniProtKB-SubCell"/>
</dbReference>
<keyword evidence="2 10" id="KW-0813">Transport</keyword>
<evidence type="ECO:0000256" key="6">
    <source>
        <dbReference type="ARBA" id="ARBA00023004"/>
    </source>
</evidence>
<evidence type="ECO:0000256" key="3">
    <source>
        <dbReference type="ARBA" id="ARBA00022452"/>
    </source>
</evidence>